<reference evidence="2" key="1">
    <citation type="submission" date="2022-10" db="EMBL/GenBank/DDBJ databases">
        <authorList>
            <person name="Hyden B.L."/>
            <person name="Feng K."/>
            <person name="Yates T."/>
            <person name="Jawdy S."/>
            <person name="Smart L.B."/>
            <person name="Muchero W."/>
        </authorList>
    </citation>
    <scope>NUCLEOTIDE SEQUENCE</scope>
    <source>
        <tissue evidence="2">Shoot tip</tissue>
    </source>
</reference>
<feature type="compositionally biased region" description="Polar residues" evidence="1">
    <location>
        <begin position="54"/>
        <end position="73"/>
    </location>
</feature>
<dbReference type="EMBL" id="JAPFFI010000004">
    <property type="protein sequence ID" value="KAJ6395169.1"/>
    <property type="molecule type" value="Genomic_DNA"/>
</dbReference>
<accession>A0ABQ9C9I0</accession>
<dbReference type="Gene3D" id="1.10.510.10">
    <property type="entry name" value="Transferase(Phosphotransferase) domain 1"/>
    <property type="match status" value="1"/>
</dbReference>
<organism evidence="2 3">
    <name type="scientific">Salix suchowensis</name>
    <dbReference type="NCBI Taxonomy" id="1278906"/>
    <lineage>
        <taxon>Eukaryota</taxon>
        <taxon>Viridiplantae</taxon>
        <taxon>Streptophyta</taxon>
        <taxon>Embryophyta</taxon>
        <taxon>Tracheophyta</taxon>
        <taxon>Spermatophyta</taxon>
        <taxon>Magnoliopsida</taxon>
        <taxon>eudicotyledons</taxon>
        <taxon>Gunneridae</taxon>
        <taxon>Pentapetalae</taxon>
        <taxon>rosids</taxon>
        <taxon>fabids</taxon>
        <taxon>Malpighiales</taxon>
        <taxon>Salicaceae</taxon>
        <taxon>Saliceae</taxon>
        <taxon>Salix</taxon>
    </lineage>
</organism>
<comment type="caution">
    <text evidence="2">The sequence shown here is derived from an EMBL/GenBank/DDBJ whole genome shotgun (WGS) entry which is preliminary data.</text>
</comment>
<keyword evidence="3" id="KW-1185">Reference proteome</keyword>
<protein>
    <submittedName>
        <fullName evidence="2">Uncharacterized protein</fullName>
    </submittedName>
</protein>
<evidence type="ECO:0000256" key="1">
    <source>
        <dbReference type="SAM" id="MobiDB-lite"/>
    </source>
</evidence>
<name>A0ABQ9C9I0_9ROSI</name>
<sequence>MGAYPSECVERFVALALSCCHDKQEKRPSIQGVVRELETILKMMPEADAIHAESTPTYSGKSTPTYSGKSASPSSFNSSQYLYESSSLLGSDLSSGVVPTIKSR</sequence>
<evidence type="ECO:0000313" key="2">
    <source>
        <dbReference type="EMBL" id="KAJ6395169.1"/>
    </source>
</evidence>
<proteinExistence type="predicted"/>
<reference evidence="2" key="2">
    <citation type="journal article" date="2023" name="Int. J. Mol. Sci.">
        <title>De Novo Assembly and Annotation of 11 Diverse Shrub Willow (Salix) Genomes Reveals Novel Gene Organization in Sex-Linked Regions.</title>
        <authorList>
            <person name="Hyden B."/>
            <person name="Feng K."/>
            <person name="Yates T.B."/>
            <person name="Jawdy S."/>
            <person name="Cereghino C."/>
            <person name="Smart L.B."/>
            <person name="Muchero W."/>
        </authorList>
    </citation>
    <scope>NUCLEOTIDE SEQUENCE</scope>
    <source>
        <tissue evidence="2">Shoot tip</tissue>
    </source>
</reference>
<gene>
    <name evidence="2" type="ORF">OIU77_020432</name>
</gene>
<dbReference type="Proteomes" id="UP001141253">
    <property type="component" value="Chromosome 4"/>
</dbReference>
<feature type="region of interest" description="Disordered" evidence="1">
    <location>
        <begin position="51"/>
        <end position="77"/>
    </location>
</feature>
<evidence type="ECO:0000313" key="3">
    <source>
        <dbReference type="Proteomes" id="UP001141253"/>
    </source>
</evidence>